<dbReference type="InterPro" id="IPR006528">
    <property type="entry name" value="Phage_head_morphogenesis_dom"/>
</dbReference>
<accession>A0A8S5UND9</accession>
<dbReference type="Pfam" id="PF04233">
    <property type="entry name" value="Phage_Mu_F"/>
    <property type="match status" value="1"/>
</dbReference>
<reference evidence="2" key="1">
    <citation type="journal article" date="2021" name="Proc. Natl. Acad. Sci. U.S.A.">
        <title>A Catalog of Tens of Thousands of Viruses from Human Metagenomes Reveals Hidden Associations with Chronic Diseases.</title>
        <authorList>
            <person name="Tisza M.J."/>
            <person name="Buck C.B."/>
        </authorList>
    </citation>
    <scope>NUCLEOTIDE SEQUENCE</scope>
    <source>
        <strain evidence="2">CtwVB15</strain>
    </source>
</reference>
<dbReference type="EMBL" id="BK016112">
    <property type="protein sequence ID" value="DAF95939.1"/>
    <property type="molecule type" value="Genomic_DNA"/>
</dbReference>
<proteinExistence type="predicted"/>
<protein>
    <submittedName>
        <fullName evidence="2">Minor capsid component</fullName>
    </submittedName>
</protein>
<sequence length="305" mass="34969">MSEMTNKKAKWYNSRAKAFGGYAVMQPIGKNKAADIYYRKSANNLLQAFFRRAVREVRESYDAIYSENAAVSNAKKSPSRVARVFQSLRSRQLDLFKDAAEKIVFRYVRKVTKSSKKDTEAALSRFYGAGAIQFNVSKYDEITRAIVQWNVNLLKKTAQETIDRVENIVYNAMTTGRGWADIESNLKTESGIAERRIKRIARDQTAKASEAINIFMQREAGAEYFEWSTSKDERVSTGYGGHKQLDGKIYRYGEKDRYPIIDSYGHRGLPAERVNCRCTALSVFIMDGYQAKWSSSDECYRIVRE</sequence>
<dbReference type="NCBIfam" id="TIGR01641">
    <property type="entry name" value="phageSPP1_gp7"/>
    <property type="match status" value="1"/>
</dbReference>
<feature type="domain" description="Phage head morphogenesis" evidence="1">
    <location>
        <begin position="164"/>
        <end position="280"/>
    </location>
</feature>
<evidence type="ECO:0000313" key="2">
    <source>
        <dbReference type="EMBL" id="DAF95939.1"/>
    </source>
</evidence>
<name>A0A8S5UND9_9CAUD</name>
<evidence type="ECO:0000259" key="1">
    <source>
        <dbReference type="Pfam" id="PF04233"/>
    </source>
</evidence>
<organism evidence="2">
    <name type="scientific">Myoviridae sp. ctwVB15</name>
    <dbReference type="NCBI Taxonomy" id="2825208"/>
    <lineage>
        <taxon>Viruses</taxon>
        <taxon>Duplodnaviria</taxon>
        <taxon>Heunggongvirae</taxon>
        <taxon>Uroviricota</taxon>
        <taxon>Caudoviricetes</taxon>
    </lineage>
</organism>